<evidence type="ECO:0000259" key="1">
    <source>
        <dbReference type="Pfam" id="PF14488"/>
    </source>
</evidence>
<dbReference type="EMBL" id="FO681347">
    <property type="protein sequence ID" value="CCV64246.1"/>
    <property type="molecule type" value="Genomic_DNA"/>
</dbReference>
<reference evidence="2 3" key="1">
    <citation type="journal article" date="2013" name="J. Mol. Microbiol. Biotechnol.">
        <title>Analysis of the Complete Genomes of Acholeplasma brassicae , A. palmae and A. laidlawii and Their Comparison to the Obligate Parasites from ' Candidatus Phytoplasma'.</title>
        <authorList>
            <person name="Kube M."/>
            <person name="Siewert C."/>
            <person name="Migdoll A.M."/>
            <person name="Duduk B."/>
            <person name="Holz S."/>
            <person name="Rabus R."/>
            <person name="Seemuller E."/>
            <person name="Mitrovic J."/>
            <person name="Muller I."/>
            <person name="Buttner C."/>
            <person name="Reinhardt R."/>
        </authorList>
    </citation>
    <scope>NUCLEOTIDE SEQUENCE [LARGE SCALE GENOMIC DNA]</scope>
    <source>
        <strain evidence="2 3">J233</strain>
    </source>
</reference>
<name>U4KRK5_ALTPJ</name>
<dbReference type="Proteomes" id="UP000032740">
    <property type="component" value="Chromosome"/>
</dbReference>
<dbReference type="OrthoDB" id="391570at2"/>
<keyword evidence="3" id="KW-1185">Reference proteome</keyword>
<protein>
    <recommendedName>
        <fullName evidence="1">DUF4434 domain-containing protein</fullName>
    </recommendedName>
</protein>
<proteinExistence type="predicted"/>
<dbReference type="SUPFAM" id="SSF51445">
    <property type="entry name" value="(Trans)glycosidases"/>
    <property type="match status" value="1"/>
</dbReference>
<sequence length="322" mass="38774">MLLIFLVEKTAATTPKITKDFIQPWAITYWDETDYDKHFEKLKELDINEIILQWTIETKGDELSYRLYPSSLETKEKYDTVLYKFLKQAKKNDIKVYIGLNNDLLWWQDYQNNLEYLKERNEVSKLIIKEIYDLYYEEFKETIKGFYSTFEMYTNNSNFSDNWAYMINDLVLYFENNNLNLPIIFSFFLSEYAGGSNEDIFNTFDLLFKTIKLREIDIILPMDGYMNAANNAKKFEKSKLYLDTMYDCFIKYQKAQFIINIEMFYEDNAQFKVASFKRIKEQLKNANKYNKEEIVSFSVSHHIIIEGNQHIYADYKRYVSKK</sequence>
<evidence type="ECO:0000313" key="2">
    <source>
        <dbReference type="EMBL" id="CCV64246.1"/>
    </source>
</evidence>
<dbReference type="InterPro" id="IPR027849">
    <property type="entry name" value="DUF4434"/>
</dbReference>
<dbReference type="HOGENOM" id="CLU_862283_0_0_14"/>
<accession>U4KRK5</accession>
<dbReference type="KEGG" id="apal:BN85406690"/>
<dbReference type="InterPro" id="IPR017853">
    <property type="entry name" value="GH"/>
</dbReference>
<evidence type="ECO:0000313" key="3">
    <source>
        <dbReference type="Proteomes" id="UP000032740"/>
    </source>
</evidence>
<feature type="domain" description="DUF4434" evidence="1">
    <location>
        <begin position="21"/>
        <end position="302"/>
    </location>
</feature>
<dbReference type="STRING" id="1318466.BN85406690"/>
<dbReference type="Gene3D" id="3.20.20.80">
    <property type="entry name" value="Glycosidases"/>
    <property type="match status" value="1"/>
</dbReference>
<dbReference type="RefSeq" id="WP_026658425.1">
    <property type="nucleotide sequence ID" value="NC_022538.1"/>
</dbReference>
<dbReference type="Pfam" id="PF14488">
    <property type="entry name" value="DUF4434"/>
    <property type="match status" value="1"/>
</dbReference>
<gene>
    <name evidence="2" type="ORF">BN85406690</name>
</gene>
<dbReference type="AlphaFoldDB" id="U4KRK5"/>
<organism evidence="2 3">
    <name type="scientific">Alteracholeplasma palmae (strain ATCC 49389 / J233)</name>
    <name type="common">Acholeplasma palmae</name>
    <dbReference type="NCBI Taxonomy" id="1318466"/>
    <lineage>
        <taxon>Bacteria</taxon>
        <taxon>Bacillati</taxon>
        <taxon>Mycoplasmatota</taxon>
        <taxon>Mollicutes</taxon>
        <taxon>Acholeplasmatales</taxon>
        <taxon>Acholeplasmataceae</taxon>
        <taxon>Acholeplasma</taxon>
    </lineage>
</organism>